<organism evidence="2 3">
    <name type="scientific">Candidatus Terasakiella magnetica</name>
    <dbReference type="NCBI Taxonomy" id="1867952"/>
    <lineage>
        <taxon>Bacteria</taxon>
        <taxon>Pseudomonadati</taxon>
        <taxon>Pseudomonadota</taxon>
        <taxon>Alphaproteobacteria</taxon>
        <taxon>Rhodospirillales</taxon>
        <taxon>Terasakiellaceae</taxon>
        <taxon>Terasakiella</taxon>
    </lineage>
</organism>
<dbReference type="InterPro" id="IPR036291">
    <property type="entry name" value="NAD(P)-bd_dom_sf"/>
</dbReference>
<dbReference type="Pfam" id="PF01370">
    <property type="entry name" value="Epimerase"/>
    <property type="match status" value="1"/>
</dbReference>
<dbReference type="STRING" id="1867952.MTBPR1_70119"/>
<dbReference type="InterPro" id="IPR001509">
    <property type="entry name" value="Epimerase_deHydtase"/>
</dbReference>
<dbReference type="RefSeq" id="WP_165602685.1">
    <property type="nucleotide sequence ID" value="NZ_FLYE01000046.1"/>
</dbReference>
<dbReference type="GO" id="GO:0050577">
    <property type="term" value="F:GDP-L-fucose synthase activity"/>
    <property type="evidence" value="ECO:0007669"/>
    <property type="project" value="UniProtKB-EC"/>
</dbReference>
<evidence type="ECO:0000259" key="1">
    <source>
        <dbReference type="Pfam" id="PF01370"/>
    </source>
</evidence>
<evidence type="ECO:0000313" key="3">
    <source>
        <dbReference type="Proteomes" id="UP000231658"/>
    </source>
</evidence>
<gene>
    <name evidence="2" type="ORF">MTBPR1_70119</name>
</gene>
<dbReference type="Proteomes" id="UP000231658">
    <property type="component" value="Unassembled WGS sequence"/>
</dbReference>
<dbReference type="EMBL" id="FLYE01000046">
    <property type="protein sequence ID" value="SCA57847.1"/>
    <property type="molecule type" value="Genomic_DNA"/>
</dbReference>
<proteinExistence type="predicted"/>
<dbReference type="Gene3D" id="3.40.50.720">
    <property type="entry name" value="NAD(P)-binding Rossmann-like Domain"/>
    <property type="match status" value="1"/>
</dbReference>
<keyword evidence="3" id="KW-1185">Reference proteome</keyword>
<accession>A0A1C3RKQ1</accession>
<name>A0A1C3RKQ1_9PROT</name>
<sequence>MKQNHSDHWPKGRYVLFGASGLAGTHALNLLKDQDGISVLAVSNSRLPSVTGENIEVAQADLTDSEKCLELSKEADYVLAFAGVVASAPVLAADPIAPIQTNLKVAVNCIEAAWRNGVKHCVWLSSTTGYPALEGDIIEEQMFDDNPPGNWFGLGWMTRYVEKFAKHISENVPNPIPVTCLRPSLIYGENDHFDDENAHFLPALIRRVILREKPIEVWGTGEQERDVIHAEDVARAAFLALNRAQGFRDYNIAFGKSYNVNHMLSLICSNDNFDDAEIVHLLDKPQSLAKRAFSIEKAQKELGFEAKVSLNEGLKRTIDWYRETI</sequence>
<dbReference type="EC" id="1.1.1.271" evidence="2"/>
<dbReference type="PANTHER" id="PTHR43245">
    <property type="entry name" value="BIFUNCTIONAL POLYMYXIN RESISTANCE PROTEIN ARNA"/>
    <property type="match status" value="1"/>
</dbReference>
<protein>
    <submittedName>
        <fullName evidence="2">Putative GDP-L-fucose synthase</fullName>
        <ecNumber evidence="2">1.1.1.271</ecNumber>
    </submittedName>
</protein>
<dbReference type="PANTHER" id="PTHR43245:SF13">
    <property type="entry name" value="UDP-D-APIOSE_UDP-D-XYLOSE SYNTHASE 2"/>
    <property type="match status" value="1"/>
</dbReference>
<reference evidence="2 3" key="1">
    <citation type="submission" date="2016-07" db="EMBL/GenBank/DDBJ databases">
        <authorList>
            <person name="Lefevre C.T."/>
        </authorList>
    </citation>
    <scope>NUCLEOTIDE SEQUENCE [LARGE SCALE GENOMIC DNA]</scope>
    <source>
        <strain evidence="2">PR1</strain>
    </source>
</reference>
<dbReference type="AlphaFoldDB" id="A0A1C3RKQ1"/>
<feature type="domain" description="NAD-dependent epimerase/dehydratase" evidence="1">
    <location>
        <begin position="16"/>
        <end position="253"/>
    </location>
</feature>
<dbReference type="SUPFAM" id="SSF51735">
    <property type="entry name" value="NAD(P)-binding Rossmann-fold domains"/>
    <property type="match status" value="1"/>
</dbReference>
<dbReference type="InterPro" id="IPR050177">
    <property type="entry name" value="Lipid_A_modif_metabolic_enz"/>
</dbReference>
<keyword evidence="2" id="KW-0560">Oxidoreductase</keyword>
<evidence type="ECO:0000313" key="2">
    <source>
        <dbReference type="EMBL" id="SCA57847.1"/>
    </source>
</evidence>